<reference evidence="7 8" key="1">
    <citation type="submission" date="2019-10" db="EMBL/GenBank/DDBJ databases">
        <title>Isolation, Identification of Microvirga thermotolerans HR1, a novel thermophilic bacterium and Comparative Genomics of the genus Microvirga.</title>
        <authorList>
            <person name="Li J."/>
            <person name="Zhang W."/>
            <person name="Lin M."/>
            <person name="Wang J."/>
        </authorList>
    </citation>
    <scope>NUCLEOTIDE SEQUENCE [LARGE SCALE GENOMIC DNA]</scope>
    <source>
        <strain evidence="7 8">HR1</strain>
    </source>
</reference>
<dbReference type="CDD" id="cd06171">
    <property type="entry name" value="Sigma70_r4"/>
    <property type="match status" value="1"/>
</dbReference>
<dbReference type="GO" id="GO:0006352">
    <property type="term" value="P:DNA-templated transcription initiation"/>
    <property type="evidence" value="ECO:0007669"/>
    <property type="project" value="InterPro"/>
</dbReference>
<comment type="similarity">
    <text evidence="1">Belongs to the sigma-70 factor family. ECF subfamily.</text>
</comment>
<dbReference type="Pfam" id="PF08281">
    <property type="entry name" value="Sigma70_r4_2"/>
    <property type="match status" value="1"/>
</dbReference>
<dbReference type="KEGG" id="mico:GDR74_14000"/>
<accession>A0A5P9JXT3</accession>
<dbReference type="GO" id="GO:0003677">
    <property type="term" value="F:DNA binding"/>
    <property type="evidence" value="ECO:0007669"/>
    <property type="project" value="InterPro"/>
</dbReference>
<sequence>MHPGSVPSCIEGTFERSIGVKAALGSGAFPALDLNDALGLCARGDRAALRAIYDREASRMLGVAMRLLRRRALAEEVVHDTFVQVWQKAGSFDPGRGDGRTWLYAILRNRALNILRGESRTEYVDDFEPMNLASEEEGVEAALLRLSDAGQLRRCLERLEPARRQAVALAYLHGLSHGELAGRLGVPLGTVKSWIRRSLLALRECMA</sequence>
<dbReference type="Proteomes" id="UP000325614">
    <property type="component" value="Chromosome"/>
</dbReference>
<dbReference type="PANTHER" id="PTHR43133:SF62">
    <property type="entry name" value="RNA POLYMERASE SIGMA FACTOR SIGZ"/>
    <property type="match status" value="1"/>
</dbReference>
<proteinExistence type="inferred from homology"/>
<feature type="domain" description="RNA polymerase sigma-70 region 2" evidence="5">
    <location>
        <begin position="53"/>
        <end position="121"/>
    </location>
</feature>
<dbReference type="EMBL" id="CP045423">
    <property type="protein sequence ID" value="QFU17243.1"/>
    <property type="molecule type" value="Genomic_DNA"/>
</dbReference>
<evidence type="ECO:0000256" key="3">
    <source>
        <dbReference type="ARBA" id="ARBA00023082"/>
    </source>
</evidence>
<gene>
    <name evidence="7" type="ORF">GDR74_14000</name>
</gene>
<evidence type="ECO:0000256" key="4">
    <source>
        <dbReference type="ARBA" id="ARBA00023163"/>
    </source>
</evidence>
<dbReference type="InterPro" id="IPR039425">
    <property type="entry name" value="RNA_pol_sigma-70-like"/>
</dbReference>
<evidence type="ECO:0000256" key="2">
    <source>
        <dbReference type="ARBA" id="ARBA00023015"/>
    </source>
</evidence>
<dbReference type="Gene3D" id="1.10.1740.10">
    <property type="match status" value="1"/>
</dbReference>
<dbReference type="InterPro" id="IPR036388">
    <property type="entry name" value="WH-like_DNA-bd_sf"/>
</dbReference>
<dbReference type="InterPro" id="IPR007627">
    <property type="entry name" value="RNA_pol_sigma70_r2"/>
</dbReference>
<name>A0A5P9JXT3_9HYPH</name>
<evidence type="ECO:0000313" key="8">
    <source>
        <dbReference type="Proteomes" id="UP000325614"/>
    </source>
</evidence>
<dbReference type="Pfam" id="PF04542">
    <property type="entry name" value="Sigma70_r2"/>
    <property type="match status" value="1"/>
</dbReference>
<keyword evidence="4" id="KW-0804">Transcription</keyword>
<keyword evidence="8" id="KW-1185">Reference proteome</keyword>
<evidence type="ECO:0000313" key="7">
    <source>
        <dbReference type="EMBL" id="QFU17243.1"/>
    </source>
</evidence>
<dbReference type="AlphaFoldDB" id="A0A5P9JXT3"/>
<dbReference type="GO" id="GO:0016987">
    <property type="term" value="F:sigma factor activity"/>
    <property type="evidence" value="ECO:0007669"/>
    <property type="project" value="UniProtKB-KW"/>
</dbReference>
<keyword evidence="3" id="KW-0731">Sigma factor</keyword>
<evidence type="ECO:0000259" key="6">
    <source>
        <dbReference type="Pfam" id="PF08281"/>
    </source>
</evidence>
<organism evidence="7 8">
    <name type="scientific">Microvirga thermotolerans</name>
    <dbReference type="NCBI Taxonomy" id="2651334"/>
    <lineage>
        <taxon>Bacteria</taxon>
        <taxon>Pseudomonadati</taxon>
        <taxon>Pseudomonadota</taxon>
        <taxon>Alphaproteobacteria</taxon>
        <taxon>Hyphomicrobiales</taxon>
        <taxon>Methylobacteriaceae</taxon>
        <taxon>Microvirga</taxon>
    </lineage>
</organism>
<dbReference type="PANTHER" id="PTHR43133">
    <property type="entry name" value="RNA POLYMERASE ECF-TYPE SIGMA FACTO"/>
    <property type="match status" value="1"/>
</dbReference>
<dbReference type="InterPro" id="IPR013324">
    <property type="entry name" value="RNA_pol_sigma_r3/r4-like"/>
</dbReference>
<dbReference type="NCBIfam" id="TIGR02937">
    <property type="entry name" value="sigma70-ECF"/>
    <property type="match status" value="1"/>
</dbReference>
<dbReference type="SUPFAM" id="SSF88659">
    <property type="entry name" value="Sigma3 and sigma4 domains of RNA polymerase sigma factors"/>
    <property type="match status" value="1"/>
</dbReference>
<dbReference type="SUPFAM" id="SSF88946">
    <property type="entry name" value="Sigma2 domain of RNA polymerase sigma factors"/>
    <property type="match status" value="1"/>
</dbReference>
<dbReference type="Gene3D" id="1.10.10.10">
    <property type="entry name" value="Winged helix-like DNA-binding domain superfamily/Winged helix DNA-binding domain"/>
    <property type="match status" value="1"/>
</dbReference>
<keyword evidence="2" id="KW-0805">Transcription regulation</keyword>
<evidence type="ECO:0000259" key="5">
    <source>
        <dbReference type="Pfam" id="PF04542"/>
    </source>
</evidence>
<protein>
    <submittedName>
        <fullName evidence="7">Sigma-70 family RNA polymerase sigma factor</fullName>
    </submittedName>
</protein>
<dbReference type="InterPro" id="IPR013325">
    <property type="entry name" value="RNA_pol_sigma_r2"/>
</dbReference>
<evidence type="ECO:0000256" key="1">
    <source>
        <dbReference type="ARBA" id="ARBA00010641"/>
    </source>
</evidence>
<dbReference type="InterPro" id="IPR013249">
    <property type="entry name" value="RNA_pol_sigma70_r4_t2"/>
</dbReference>
<dbReference type="InterPro" id="IPR014284">
    <property type="entry name" value="RNA_pol_sigma-70_dom"/>
</dbReference>
<feature type="domain" description="RNA polymerase sigma factor 70 region 4 type 2" evidence="6">
    <location>
        <begin position="151"/>
        <end position="202"/>
    </location>
</feature>